<accession>A0A1U7XJU2</accession>
<dbReference type="AlphaFoldDB" id="A0A1U7XJU2"/>
<feature type="domain" description="Retrotransposon gag" evidence="1">
    <location>
        <begin position="11"/>
        <end position="107"/>
    </location>
</feature>
<evidence type="ECO:0000313" key="2">
    <source>
        <dbReference type="Proteomes" id="UP000189701"/>
    </source>
</evidence>
<proteinExistence type="predicted"/>
<sequence>MHSTEKEAIELVAFQLRDIAIFWYEGLERSRERDASPAIWENFLDAFLDQYLPQEIQQARVDQLLALKKGNMSFREYSLRFDSLARYAPSIVTTIWDKIHMFIAGLATELIGACATAALQDSMDISRIQAFAPEYFEQPSRPTPPQLQGYRYDRYTQSGLGESSRASGWQRQ</sequence>
<dbReference type="RefSeq" id="XP_009791153.1">
    <property type="nucleotide sequence ID" value="XM_009792851.1"/>
</dbReference>
<protein>
    <submittedName>
        <fullName evidence="3">Uncharacterized protein LOC104238488</fullName>
    </submittedName>
</protein>
<evidence type="ECO:0000259" key="1">
    <source>
        <dbReference type="Pfam" id="PF03732"/>
    </source>
</evidence>
<evidence type="ECO:0000313" key="3">
    <source>
        <dbReference type="RefSeq" id="XP_009791153.1"/>
    </source>
</evidence>
<dbReference type="Proteomes" id="UP000189701">
    <property type="component" value="Unplaced"/>
</dbReference>
<reference evidence="2" key="1">
    <citation type="journal article" date="2013" name="Genome Biol.">
        <title>Reference genomes and transcriptomes of Nicotiana sylvestris and Nicotiana tomentosiformis.</title>
        <authorList>
            <person name="Sierro N."/>
            <person name="Battey J.N."/>
            <person name="Ouadi S."/>
            <person name="Bovet L."/>
            <person name="Goepfert S."/>
            <person name="Bakaher N."/>
            <person name="Peitsch M.C."/>
            <person name="Ivanov N.V."/>
        </authorList>
    </citation>
    <scope>NUCLEOTIDE SEQUENCE [LARGE SCALE GENOMIC DNA]</scope>
</reference>
<reference evidence="3" key="2">
    <citation type="submission" date="2025-08" db="UniProtKB">
        <authorList>
            <consortium name="RefSeq"/>
        </authorList>
    </citation>
    <scope>IDENTIFICATION</scope>
    <source>
        <tissue evidence="3">Leaf</tissue>
    </source>
</reference>
<dbReference type="InterPro" id="IPR005162">
    <property type="entry name" value="Retrotrans_gag_dom"/>
</dbReference>
<organism evidence="2 3">
    <name type="scientific">Nicotiana sylvestris</name>
    <name type="common">Wood tobacco</name>
    <name type="synonym">South American tobacco</name>
    <dbReference type="NCBI Taxonomy" id="4096"/>
    <lineage>
        <taxon>Eukaryota</taxon>
        <taxon>Viridiplantae</taxon>
        <taxon>Streptophyta</taxon>
        <taxon>Embryophyta</taxon>
        <taxon>Tracheophyta</taxon>
        <taxon>Spermatophyta</taxon>
        <taxon>Magnoliopsida</taxon>
        <taxon>eudicotyledons</taxon>
        <taxon>Gunneridae</taxon>
        <taxon>Pentapetalae</taxon>
        <taxon>asterids</taxon>
        <taxon>lamiids</taxon>
        <taxon>Solanales</taxon>
        <taxon>Solanaceae</taxon>
        <taxon>Nicotianoideae</taxon>
        <taxon>Nicotianeae</taxon>
        <taxon>Nicotiana</taxon>
    </lineage>
</organism>
<name>A0A1U7XJU2_NICSY</name>
<gene>
    <name evidence="3" type="primary">LOC104238488</name>
</gene>
<dbReference type="Pfam" id="PF03732">
    <property type="entry name" value="Retrotrans_gag"/>
    <property type="match status" value="1"/>
</dbReference>
<keyword evidence="2" id="KW-1185">Reference proteome</keyword>